<dbReference type="AlphaFoldDB" id="A0A3M0GPD6"/>
<dbReference type="Proteomes" id="UP000281985">
    <property type="component" value="Unassembled WGS sequence"/>
</dbReference>
<evidence type="ECO:0000313" key="2">
    <source>
        <dbReference type="Proteomes" id="UP000281985"/>
    </source>
</evidence>
<sequence>MSTYRLNTSNTPVILTLELVSPAPGRSYVEVDGTEILTSPDFSGGSIFPSAIGINKELQGKTFKITSILDLSPLTELQKKQALLMTRSSYYLDGGPDGEKLYRLHESRWIRIGDDLFLTKYIDLIS</sequence>
<organism evidence="1 2">
    <name type="scientific">Dokdonia sinensis</name>
    <dbReference type="NCBI Taxonomy" id="2479847"/>
    <lineage>
        <taxon>Bacteria</taxon>
        <taxon>Pseudomonadati</taxon>
        <taxon>Bacteroidota</taxon>
        <taxon>Flavobacteriia</taxon>
        <taxon>Flavobacteriales</taxon>
        <taxon>Flavobacteriaceae</taxon>
        <taxon>Dokdonia</taxon>
    </lineage>
</organism>
<name>A0A3M0GPD6_9FLAO</name>
<dbReference type="EMBL" id="REFV01000007">
    <property type="protein sequence ID" value="RMB59136.1"/>
    <property type="molecule type" value="Genomic_DNA"/>
</dbReference>
<comment type="caution">
    <text evidence="1">The sequence shown here is derived from an EMBL/GenBank/DDBJ whole genome shotgun (WGS) entry which is preliminary data.</text>
</comment>
<protein>
    <submittedName>
        <fullName evidence="1">Uncharacterized protein</fullName>
    </submittedName>
</protein>
<gene>
    <name evidence="1" type="ORF">EAX61_08730</name>
</gene>
<keyword evidence="2" id="KW-1185">Reference proteome</keyword>
<proteinExistence type="predicted"/>
<accession>A0A3M0GPD6</accession>
<reference evidence="1 2" key="1">
    <citation type="submission" date="2018-10" db="EMBL/GenBank/DDBJ databases">
        <title>Dokdonia luteus sp. nov., isolated from sea water.</title>
        <authorList>
            <person name="Zhou L.Y."/>
            <person name="Du Z.J."/>
        </authorList>
    </citation>
    <scope>NUCLEOTIDE SEQUENCE [LARGE SCALE GENOMIC DNA]</scope>
    <source>
        <strain evidence="1 2">SH27</strain>
    </source>
</reference>
<evidence type="ECO:0000313" key="1">
    <source>
        <dbReference type="EMBL" id="RMB59136.1"/>
    </source>
</evidence>
<dbReference type="RefSeq" id="WP_121917304.1">
    <property type="nucleotide sequence ID" value="NZ_REFV01000007.1"/>
</dbReference>